<dbReference type="EMBL" id="BSYI01000014">
    <property type="protein sequence ID" value="GMG82944.1"/>
    <property type="molecule type" value="Genomic_DNA"/>
</dbReference>
<sequence length="624" mass="65475">MALLRLALLIGLLGAAGLVCVLVGRVAAVHVQTLMSERASAALATMRLDWPMIEIDGLVVRLRGTAPDMHAQALARETLALALPAARIEDHSAAHSQPAPRRPPVRVELYRDVGKLMLLGTLPDEAARAPLLETFRNRAPDLWIEDLTSIGAAPAPQPLAVDLAAEAVLRVPRARVILRPGLLHVTGLAATDAQRLALSRRLLAAAPGGLRLELDIRVPPPVIAPFAVSISKRGAGGLRLELCAARTAEEAAALRGLLRQAGFRDGEALCPHGGGGPPGDWLGAVAAGLGILGAVEEGRFRLHYRLARLEVPAEIPDSAAEAMLADLRSGLPPGFTARLGRRRAATARTGEPEPGPLLDYWMAYDVSADSVDLSGIVPDRAAGMALETLAAARFPNRLLRSTLATRDAPEPEGWRQAAAAALIALEDLEAGRVRLFPGRLRVEAALAAPAAAATLHRALAEAAPGYALSTAFRIDLPAQVLAVPLVAARCVAELNALMTAEPLAFAPGSAVLEPHTAPTLDRAAALLGRCAPGRLEIGGHTDSQGSEGFNQRLSQARADSVREALLARGIGPRRLVARGHGESSPIASNATEEGRARNRRIAFSSLAPEDGADSPDDETARTEE</sequence>
<evidence type="ECO:0000256" key="1">
    <source>
        <dbReference type="ARBA" id="ARBA00004442"/>
    </source>
</evidence>
<gene>
    <name evidence="7" type="ORF">LNKW23_21570</name>
</gene>
<name>A0ABQ6LL07_9RHOB</name>
<evidence type="ECO:0000256" key="2">
    <source>
        <dbReference type="ARBA" id="ARBA00023136"/>
    </source>
</evidence>
<proteinExistence type="predicted"/>
<dbReference type="PANTHER" id="PTHR30329:SF21">
    <property type="entry name" value="LIPOPROTEIN YIAD-RELATED"/>
    <property type="match status" value="1"/>
</dbReference>
<evidence type="ECO:0000256" key="5">
    <source>
        <dbReference type="SAM" id="MobiDB-lite"/>
    </source>
</evidence>
<dbReference type="Gene3D" id="3.40.1520.20">
    <property type="match status" value="2"/>
</dbReference>
<dbReference type="InterPro" id="IPR036737">
    <property type="entry name" value="OmpA-like_sf"/>
</dbReference>
<dbReference type="Gene3D" id="3.30.1330.60">
    <property type="entry name" value="OmpA-like domain"/>
    <property type="match status" value="1"/>
</dbReference>
<dbReference type="CDD" id="cd07185">
    <property type="entry name" value="OmpA_C-like"/>
    <property type="match status" value="1"/>
</dbReference>
<dbReference type="InterPro" id="IPR006664">
    <property type="entry name" value="OMP_bac"/>
</dbReference>
<evidence type="ECO:0000256" key="3">
    <source>
        <dbReference type="ARBA" id="ARBA00023237"/>
    </source>
</evidence>
<dbReference type="PRINTS" id="PR01021">
    <property type="entry name" value="OMPADOMAIN"/>
</dbReference>
<keyword evidence="2 4" id="KW-0472">Membrane</keyword>
<dbReference type="Pfam" id="PF00691">
    <property type="entry name" value="OmpA"/>
    <property type="match status" value="1"/>
</dbReference>
<reference evidence="7 8" key="1">
    <citation type="submission" date="2023-04" db="EMBL/GenBank/DDBJ databases">
        <title>Marinoamorphus aggregata gen. nov., sp. Nov., isolate from tissue of brittle star Ophioplocus japonicus.</title>
        <authorList>
            <person name="Kawano K."/>
            <person name="Sawayama S."/>
            <person name="Nakagawa S."/>
        </authorList>
    </citation>
    <scope>NUCLEOTIDE SEQUENCE [LARGE SCALE GENOMIC DNA]</scope>
    <source>
        <strain evidence="7 8">NKW23</strain>
    </source>
</reference>
<comment type="caution">
    <text evidence="7">The sequence shown here is derived from an EMBL/GenBank/DDBJ whole genome shotgun (WGS) entry which is preliminary data.</text>
</comment>
<dbReference type="Proteomes" id="UP001239909">
    <property type="component" value="Unassembled WGS sequence"/>
</dbReference>
<dbReference type="RefSeq" id="WP_285671738.1">
    <property type="nucleotide sequence ID" value="NZ_BSYI01000014.1"/>
</dbReference>
<dbReference type="InterPro" id="IPR006665">
    <property type="entry name" value="OmpA-like"/>
</dbReference>
<comment type="subcellular location">
    <subcellularLocation>
        <location evidence="1">Cell outer membrane</location>
    </subcellularLocation>
</comment>
<protein>
    <submittedName>
        <fullName evidence="7">OmpA family protein</fullName>
    </submittedName>
</protein>
<dbReference type="PROSITE" id="PS01068">
    <property type="entry name" value="OMPA_1"/>
    <property type="match status" value="1"/>
</dbReference>
<keyword evidence="3" id="KW-0998">Cell outer membrane</keyword>
<accession>A0ABQ6LL07</accession>
<feature type="region of interest" description="Disordered" evidence="5">
    <location>
        <begin position="576"/>
        <end position="624"/>
    </location>
</feature>
<keyword evidence="8" id="KW-1185">Reference proteome</keyword>
<feature type="domain" description="OmpA-like" evidence="6">
    <location>
        <begin position="492"/>
        <end position="609"/>
    </location>
</feature>
<dbReference type="PANTHER" id="PTHR30329">
    <property type="entry name" value="STATOR ELEMENT OF FLAGELLAR MOTOR COMPLEX"/>
    <property type="match status" value="1"/>
</dbReference>
<organism evidence="7 8">
    <name type="scientific">Paralimibaculum aggregatum</name>
    <dbReference type="NCBI Taxonomy" id="3036245"/>
    <lineage>
        <taxon>Bacteria</taxon>
        <taxon>Pseudomonadati</taxon>
        <taxon>Pseudomonadota</taxon>
        <taxon>Alphaproteobacteria</taxon>
        <taxon>Rhodobacterales</taxon>
        <taxon>Paracoccaceae</taxon>
        <taxon>Paralimibaculum</taxon>
    </lineage>
</organism>
<evidence type="ECO:0000259" key="6">
    <source>
        <dbReference type="PROSITE" id="PS51123"/>
    </source>
</evidence>
<dbReference type="SUPFAM" id="SSF103088">
    <property type="entry name" value="OmpA-like"/>
    <property type="match status" value="1"/>
</dbReference>
<evidence type="ECO:0000256" key="4">
    <source>
        <dbReference type="PROSITE-ProRule" id="PRU00473"/>
    </source>
</evidence>
<dbReference type="InterPro" id="IPR050330">
    <property type="entry name" value="Bact_OuterMem_StrucFunc"/>
</dbReference>
<evidence type="ECO:0000313" key="7">
    <source>
        <dbReference type="EMBL" id="GMG82944.1"/>
    </source>
</evidence>
<dbReference type="PROSITE" id="PS51123">
    <property type="entry name" value="OMPA_2"/>
    <property type="match status" value="1"/>
</dbReference>
<evidence type="ECO:0000313" key="8">
    <source>
        <dbReference type="Proteomes" id="UP001239909"/>
    </source>
</evidence>
<dbReference type="InterPro" id="IPR006690">
    <property type="entry name" value="OMPA-like_CS"/>
</dbReference>